<dbReference type="EC" id="2.7.4.3" evidence="5 7"/>
<feature type="region of interest" description="NMP" evidence="5">
    <location>
        <begin position="33"/>
        <end position="62"/>
    </location>
</feature>
<dbReference type="Pfam" id="PF00406">
    <property type="entry name" value="ADK"/>
    <property type="match status" value="1"/>
</dbReference>
<accession>A0A8I0KVQ4</accession>
<feature type="binding site" evidence="5">
    <location>
        <position position="136"/>
    </location>
    <ligand>
        <name>AMP</name>
        <dbReference type="ChEBI" id="CHEBI:456215"/>
    </ligand>
</feature>
<protein>
    <recommendedName>
        <fullName evidence="5 7">Adenylate kinase</fullName>
        <shortName evidence="5">AK</shortName>
        <ecNumber evidence="5 7">2.7.4.3</ecNumber>
    </recommendedName>
    <alternativeName>
        <fullName evidence="5">ATP-AMP transphosphorylase</fullName>
    </alternativeName>
    <alternativeName>
        <fullName evidence="5">ATP:AMP phosphotransferase</fullName>
    </alternativeName>
    <alternativeName>
        <fullName evidence="5">Adenylate monophosphate kinase</fullName>
    </alternativeName>
</protein>
<comment type="subcellular location">
    <subcellularLocation>
        <location evidence="5 7">Cytoplasm</location>
    </subcellularLocation>
</comment>
<dbReference type="RefSeq" id="WP_191071251.1">
    <property type="nucleotide sequence ID" value="NZ_JACRUO010000001.1"/>
</dbReference>
<gene>
    <name evidence="5" type="primary">adk</name>
    <name evidence="8" type="ORF">H8R10_02930</name>
</gene>
<comment type="caution">
    <text evidence="5">Lacks conserved residue(s) required for the propagation of feature annotation.</text>
</comment>
<dbReference type="PRINTS" id="PR00094">
    <property type="entry name" value="ADENYLTKNASE"/>
</dbReference>
<evidence type="ECO:0000313" key="8">
    <source>
        <dbReference type="EMBL" id="MBD3689184.1"/>
    </source>
</evidence>
<evidence type="ECO:0000256" key="5">
    <source>
        <dbReference type="HAMAP-Rule" id="MF_00235"/>
    </source>
</evidence>
<keyword evidence="4 5" id="KW-0418">Kinase</keyword>
<comment type="domain">
    <text evidence="5">Consists of three domains, a large central CORE domain and two small peripheral domains, NMPbind and LID, which undergo movements during catalysis. The LID domain closes over the site of phosphoryl transfer upon ATP binding. Assembling and dissambling the active center during each catalytic cycle provides an effective means to prevent ATP hydrolysis.</text>
</comment>
<sequence length="189" mass="20962">MSIRRLLLIGPPGAGKGTQAGRICDALGIATMSTGQVFRDNIARETELGTLAQQFMSKGEFVPDEVTNPMVASALREEPFASGFLLDGYPRTQAQAEYLDTVLAEDGKSLDRVLELQVNEDDLVSRLLHRASIEGREDDTEPVIRHRMEVYRSQTLPLIDFYSQRGLLVPVDGNGSVDEVWQRLEDAIK</sequence>
<dbReference type="CDD" id="cd01428">
    <property type="entry name" value="ADK"/>
    <property type="match status" value="1"/>
</dbReference>
<evidence type="ECO:0000313" key="9">
    <source>
        <dbReference type="Proteomes" id="UP000627538"/>
    </source>
</evidence>
<dbReference type="GO" id="GO:0044209">
    <property type="term" value="P:AMP salvage"/>
    <property type="evidence" value="ECO:0007669"/>
    <property type="project" value="UniProtKB-UniRule"/>
</dbReference>
<dbReference type="Gene3D" id="3.40.50.300">
    <property type="entry name" value="P-loop containing nucleotide triphosphate hydrolases"/>
    <property type="match status" value="1"/>
</dbReference>
<organism evidence="8 9">
    <name type="scientific">Nanchangia anserum</name>
    <dbReference type="NCBI Taxonomy" id="2692125"/>
    <lineage>
        <taxon>Bacteria</taxon>
        <taxon>Bacillati</taxon>
        <taxon>Actinomycetota</taxon>
        <taxon>Actinomycetes</taxon>
        <taxon>Actinomycetales</taxon>
        <taxon>Actinomycetaceae</taxon>
        <taxon>Nanchangia</taxon>
    </lineage>
</organism>
<feature type="binding site" evidence="5">
    <location>
        <begin position="13"/>
        <end position="18"/>
    </location>
    <ligand>
        <name>ATP</name>
        <dbReference type="ChEBI" id="CHEBI:30616"/>
    </ligand>
</feature>
<comment type="caution">
    <text evidence="8">The sequence shown here is derived from an EMBL/GenBank/DDBJ whole genome shotgun (WGS) entry which is preliminary data.</text>
</comment>
<proteinExistence type="inferred from homology"/>
<keyword evidence="5" id="KW-0963">Cytoplasm</keyword>
<dbReference type="PROSITE" id="PS00113">
    <property type="entry name" value="ADENYLATE_KINASE"/>
    <property type="match status" value="1"/>
</dbReference>
<evidence type="ECO:0000256" key="6">
    <source>
        <dbReference type="RuleBase" id="RU003330"/>
    </source>
</evidence>
<feature type="binding site" evidence="5">
    <location>
        <begin position="60"/>
        <end position="62"/>
    </location>
    <ligand>
        <name>AMP</name>
        <dbReference type="ChEBI" id="CHEBI:456215"/>
    </ligand>
</feature>
<keyword evidence="5 7" id="KW-0067">ATP-binding</keyword>
<evidence type="ECO:0000256" key="4">
    <source>
        <dbReference type="ARBA" id="ARBA00022777"/>
    </source>
</evidence>
<comment type="similarity">
    <text evidence="5 6">Belongs to the adenylate kinase family.</text>
</comment>
<dbReference type="GO" id="GO:0005737">
    <property type="term" value="C:cytoplasm"/>
    <property type="evidence" value="ECO:0007669"/>
    <property type="project" value="UniProtKB-SubCell"/>
</dbReference>
<name>A0A8I0KVQ4_9ACTO</name>
<reference evidence="8 9" key="1">
    <citation type="submission" date="2020-08" db="EMBL/GenBank/DDBJ databases">
        <title>Winkia gen. nov., sp. nov., isolated from faeces of the Anser albifrons in China.</title>
        <authorList>
            <person name="Liu Q."/>
        </authorList>
    </citation>
    <scope>NUCLEOTIDE SEQUENCE [LARGE SCALE GENOMIC DNA]</scope>
    <source>
        <strain evidence="8 9">C62</strain>
    </source>
</reference>
<feature type="binding site" evidence="5">
    <location>
        <position position="34"/>
    </location>
    <ligand>
        <name>AMP</name>
        <dbReference type="ChEBI" id="CHEBI:456215"/>
    </ligand>
</feature>
<evidence type="ECO:0000256" key="2">
    <source>
        <dbReference type="ARBA" id="ARBA00022727"/>
    </source>
</evidence>
<evidence type="ECO:0000256" key="7">
    <source>
        <dbReference type="RuleBase" id="RU003331"/>
    </source>
</evidence>
<dbReference type="PANTHER" id="PTHR23359">
    <property type="entry name" value="NUCLEOTIDE KINASE"/>
    <property type="match status" value="1"/>
</dbReference>
<dbReference type="Proteomes" id="UP000627538">
    <property type="component" value="Unassembled WGS sequence"/>
</dbReference>
<dbReference type="NCBIfam" id="NF011104">
    <property type="entry name" value="PRK14531.1"/>
    <property type="match status" value="1"/>
</dbReference>
<keyword evidence="2 5" id="KW-0545">Nucleotide biosynthesis</keyword>
<dbReference type="InterPro" id="IPR027417">
    <property type="entry name" value="P-loop_NTPase"/>
</dbReference>
<comment type="function">
    <text evidence="5">Catalyzes the reversible transfer of the terminal phosphate group between ATP and AMP. Plays an important role in cellular energy homeostasis and in adenine nucleotide metabolism.</text>
</comment>
<comment type="catalytic activity">
    <reaction evidence="5 7">
        <text>AMP + ATP = 2 ADP</text>
        <dbReference type="Rhea" id="RHEA:12973"/>
        <dbReference type="ChEBI" id="CHEBI:30616"/>
        <dbReference type="ChEBI" id="CHEBI:456215"/>
        <dbReference type="ChEBI" id="CHEBI:456216"/>
        <dbReference type="EC" id="2.7.4.3"/>
    </reaction>
</comment>
<dbReference type="NCBIfam" id="NF001381">
    <property type="entry name" value="PRK00279.1-3"/>
    <property type="match status" value="1"/>
</dbReference>
<dbReference type="NCBIfam" id="NF011100">
    <property type="entry name" value="PRK14527.1"/>
    <property type="match status" value="1"/>
</dbReference>
<feature type="binding site" evidence="5">
    <location>
        <position position="147"/>
    </location>
    <ligand>
        <name>AMP</name>
        <dbReference type="ChEBI" id="CHEBI:456215"/>
    </ligand>
</feature>
<evidence type="ECO:0000256" key="1">
    <source>
        <dbReference type="ARBA" id="ARBA00022679"/>
    </source>
</evidence>
<dbReference type="NCBIfam" id="NF011105">
    <property type="entry name" value="PRK14532.1"/>
    <property type="match status" value="1"/>
</dbReference>
<dbReference type="UniPathway" id="UPA00588">
    <property type="reaction ID" value="UER00649"/>
</dbReference>
<dbReference type="AlphaFoldDB" id="A0A8I0KVQ4"/>
<feature type="binding site" evidence="5">
    <location>
        <position position="39"/>
    </location>
    <ligand>
        <name>AMP</name>
        <dbReference type="ChEBI" id="CHEBI:456215"/>
    </ligand>
</feature>
<feature type="binding site" evidence="5">
    <location>
        <begin position="88"/>
        <end position="91"/>
    </location>
    <ligand>
        <name>AMP</name>
        <dbReference type="ChEBI" id="CHEBI:456215"/>
    </ligand>
</feature>
<keyword evidence="3 5" id="KW-0547">Nucleotide-binding</keyword>
<dbReference type="HAMAP" id="MF_00235">
    <property type="entry name" value="Adenylate_kinase_Adk"/>
    <property type="match status" value="1"/>
</dbReference>
<dbReference type="EMBL" id="JACRUO010000001">
    <property type="protein sequence ID" value="MBD3689184.1"/>
    <property type="molecule type" value="Genomic_DNA"/>
</dbReference>
<dbReference type="SUPFAM" id="SSF52540">
    <property type="entry name" value="P-loop containing nucleoside triphosphate hydrolases"/>
    <property type="match status" value="1"/>
</dbReference>
<dbReference type="GO" id="GO:0005524">
    <property type="term" value="F:ATP binding"/>
    <property type="evidence" value="ECO:0007669"/>
    <property type="project" value="UniProtKB-UniRule"/>
</dbReference>
<comment type="subunit">
    <text evidence="5 7">Monomer.</text>
</comment>
<feature type="binding site" evidence="5">
    <location>
        <position position="175"/>
    </location>
    <ligand>
        <name>ATP</name>
        <dbReference type="ChEBI" id="CHEBI:30616"/>
    </ligand>
</feature>
<comment type="pathway">
    <text evidence="5">Purine metabolism; AMP biosynthesis via salvage pathway; AMP from ADP: step 1/1.</text>
</comment>
<dbReference type="InterPro" id="IPR000850">
    <property type="entry name" value="Adenylat/UMP-CMP_kin"/>
</dbReference>
<keyword evidence="9" id="KW-1185">Reference proteome</keyword>
<feature type="binding site" evidence="5">
    <location>
        <position position="130"/>
    </location>
    <ligand>
        <name>ATP</name>
        <dbReference type="ChEBI" id="CHEBI:30616"/>
    </ligand>
</feature>
<dbReference type="GO" id="GO:0004017">
    <property type="term" value="F:AMP kinase activity"/>
    <property type="evidence" value="ECO:0007669"/>
    <property type="project" value="UniProtKB-UniRule"/>
</dbReference>
<feature type="binding site" evidence="5">
    <location>
        <position position="95"/>
    </location>
    <ligand>
        <name>AMP</name>
        <dbReference type="ChEBI" id="CHEBI:456215"/>
    </ligand>
</feature>
<evidence type="ECO:0000256" key="3">
    <source>
        <dbReference type="ARBA" id="ARBA00022741"/>
    </source>
</evidence>
<keyword evidence="1 5" id="KW-0808">Transferase</keyword>
<dbReference type="InterPro" id="IPR033690">
    <property type="entry name" value="Adenylat_kinase_CS"/>
</dbReference>